<dbReference type="EMBL" id="JAUOPB010000010">
    <property type="protein sequence ID" value="MDO6423675.1"/>
    <property type="molecule type" value="Genomic_DNA"/>
</dbReference>
<accession>A0AAW7X748</accession>
<dbReference type="Proteomes" id="UP001169760">
    <property type="component" value="Unassembled WGS sequence"/>
</dbReference>
<dbReference type="GO" id="GO:0008168">
    <property type="term" value="F:methyltransferase activity"/>
    <property type="evidence" value="ECO:0007669"/>
    <property type="project" value="UniProtKB-KW"/>
</dbReference>
<dbReference type="AlphaFoldDB" id="A0AAW7X748"/>
<keyword evidence="1" id="KW-0489">Methyltransferase</keyword>
<sequence length="223" mass="25200">MQLDQVVPWGRSLAEYREMFDLSEDDKHRRILGCADGPASFNAELSFMGGNVVSVDPIYQFSADEIYQRVLAVFKQVMDEVEANKAQFNWDVIPNTDRLGEMRLAAMESFVADYRNAQPGRYVAASLPALPFDDNYFEIALCSHYLFLYSDKVDLATHVASVNELCRVAQEVRIYPLVDLNGQPSPHVQAVIDDQTAQGRKVKLLDSDYHFQKGADQLLVISQ</sequence>
<organism evidence="1 2">
    <name type="scientific">Saccharophagus degradans</name>
    <dbReference type="NCBI Taxonomy" id="86304"/>
    <lineage>
        <taxon>Bacteria</taxon>
        <taxon>Pseudomonadati</taxon>
        <taxon>Pseudomonadota</taxon>
        <taxon>Gammaproteobacteria</taxon>
        <taxon>Cellvibrionales</taxon>
        <taxon>Cellvibrionaceae</taxon>
        <taxon>Saccharophagus</taxon>
    </lineage>
</organism>
<proteinExistence type="predicted"/>
<keyword evidence="1" id="KW-0808">Transferase</keyword>
<name>A0AAW7X748_9GAMM</name>
<dbReference type="GO" id="GO:0032259">
    <property type="term" value="P:methylation"/>
    <property type="evidence" value="ECO:0007669"/>
    <property type="project" value="UniProtKB-KW"/>
</dbReference>
<evidence type="ECO:0000313" key="2">
    <source>
        <dbReference type="Proteomes" id="UP001169760"/>
    </source>
</evidence>
<gene>
    <name evidence="1" type="ORF">Q4521_14425</name>
</gene>
<comment type="caution">
    <text evidence="1">The sequence shown here is derived from an EMBL/GenBank/DDBJ whole genome shotgun (WGS) entry which is preliminary data.</text>
</comment>
<reference evidence="1" key="1">
    <citation type="submission" date="2023-07" db="EMBL/GenBank/DDBJ databases">
        <title>Genome content predicts the carbon catabolic preferences of heterotrophic bacteria.</title>
        <authorList>
            <person name="Gralka M."/>
        </authorList>
    </citation>
    <scope>NUCLEOTIDE SEQUENCE</scope>
    <source>
        <strain evidence="1">I3M17_2</strain>
    </source>
</reference>
<evidence type="ECO:0000313" key="1">
    <source>
        <dbReference type="EMBL" id="MDO6423675.1"/>
    </source>
</evidence>
<dbReference type="RefSeq" id="WP_216064514.1">
    <property type="nucleotide sequence ID" value="NZ_JAHKPP010000031.1"/>
</dbReference>
<protein>
    <submittedName>
        <fullName evidence="1">SAM-dependent methyltransferase</fullName>
    </submittedName>
</protein>